<dbReference type="Proteomes" id="UP001208570">
    <property type="component" value="Unassembled WGS sequence"/>
</dbReference>
<evidence type="ECO:0000256" key="6">
    <source>
        <dbReference type="ARBA" id="ARBA00022862"/>
    </source>
</evidence>
<feature type="binding site" evidence="11">
    <location>
        <begin position="76"/>
        <end position="79"/>
    </location>
    <ligand>
        <name>ATP</name>
        <dbReference type="ChEBI" id="CHEBI:30616"/>
    </ligand>
</feature>
<dbReference type="PIRSF" id="PIRSF017267">
    <property type="entry name" value="Sulfiredoxin"/>
    <property type="match status" value="1"/>
</dbReference>
<feature type="domain" description="ParB-like N-terminal" evidence="13">
    <location>
        <begin position="18"/>
        <end position="112"/>
    </location>
</feature>
<proteinExistence type="inferred from homology"/>
<evidence type="ECO:0000256" key="5">
    <source>
        <dbReference type="ARBA" id="ARBA00022840"/>
    </source>
</evidence>
<evidence type="ECO:0000256" key="12">
    <source>
        <dbReference type="PIRSR" id="PIRSR017267-2"/>
    </source>
</evidence>
<dbReference type="GO" id="GO:0032542">
    <property type="term" value="F:sulfiredoxin activity"/>
    <property type="evidence" value="ECO:0007669"/>
    <property type="project" value="UniProtKB-EC"/>
</dbReference>
<comment type="similarity">
    <text evidence="1 10">Belongs to the sulfiredoxin family.</text>
</comment>
<organism evidence="14 15">
    <name type="scientific">Paralvinella palmiformis</name>
    <dbReference type="NCBI Taxonomy" id="53620"/>
    <lineage>
        <taxon>Eukaryota</taxon>
        <taxon>Metazoa</taxon>
        <taxon>Spiralia</taxon>
        <taxon>Lophotrochozoa</taxon>
        <taxon>Annelida</taxon>
        <taxon>Polychaeta</taxon>
        <taxon>Sedentaria</taxon>
        <taxon>Canalipalpata</taxon>
        <taxon>Terebellida</taxon>
        <taxon>Terebelliformia</taxon>
        <taxon>Alvinellidae</taxon>
        <taxon>Paralvinella</taxon>
    </lineage>
</organism>
<keyword evidence="7 10" id="KW-0560">Oxidoreductase</keyword>
<evidence type="ECO:0000259" key="13">
    <source>
        <dbReference type="SMART" id="SM00470"/>
    </source>
</evidence>
<sequence length="115" mass="13018">MANDADRTIHAAHINDIHNVPIRILIRPIIPVLDEDKVNSLMETIKDESTQNQVPPLDILWITGREGGDYYYSFGGCHRYEAYKRLGLETVPCKLFKSTVDDLKTYLGASCPDLL</sequence>
<keyword evidence="5 10" id="KW-0067">ATP-binding</keyword>
<evidence type="ECO:0000256" key="8">
    <source>
        <dbReference type="ARBA" id="ARBA00023157"/>
    </source>
</evidence>
<dbReference type="InterPro" id="IPR003115">
    <property type="entry name" value="ParB_N"/>
</dbReference>
<dbReference type="InterPro" id="IPR016692">
    <property type="entry name" value="Sulfiredoxin"/>
</dbReference>
<dbReference type="AlphaFoldDB" id="A0AAD9N6X7"/>
<keyword evidence="8 12" id="KW-1015">Disulfide bond</keyword>
<dbReference type="EMBL" id="JAODUP010000159">
    <property type="protein sequence ID" value="KAK2159055.1"/>
    <property type="molecule type" value="Genomic_DNA"/>
</dbReference>
<dbReference type="PANTHER" id="PTHR21348:SF2">
    <property type="entry name" value="SULFIREDOXIN-1"/>
    <property type="match status" value="1"/>
</dbReference>
<name>A0AAD9N6X7_9ANNE</name>
<evidence type="ECO:0000256" key="7">
    <source>
        <dbReference type="ARBA" id="ARBA00023002"/>
    </source>
</evidence>
<evidence type="ECO:0000256" key="11">
    <source>
        <dbReference type="PIRSR" id="PIRSR017267-1"/>
    </source>
</evidence>
<reference evidence="14" key="1">
    <citation type="journal article" date="2023" name="Mol. Biol. Evol.">
        <title>Third-Generation Sequencing Reveals the Adaptive Role of the Epigenome in Three Deep-Sea Polychaetes.</title>
        <authorList>
            <person name="Perez M."/>
            <person name="Aroh O."/>
            <person name="Sun Y."/>
            <person name="Lan Y."/>
            <person name="Juniper S.K."/>
            <person name="Young C.R."/>
            <person name="Angers B."/>
            <person name="Qian P.Y."/>
        </authorList>
    </citation>
    <scope>NUCLEOTIDE SEQUENCE</scope>
    <source>
        <strain evidence="14">P08H-3</strain>
    </source>
</reference>
<dbReference type="InterPro" id="IPR036086">
    <property type="entry name" value="ParB/Sulfiredoxin_sf"/>
</dbReference>
<dbReference type="GO" id="GO:0005737">
    <property type="term" value="C:cytoplasm"/>
    <property type="evidence" value="ECO:0007669"/>
    <property type="project" value="TreeGrafter"/>
</dbReference>
<evidence type="ECO:0000313" key="14">
    <source>
        <dbReference type="EMBL" id="KAK2159055.1"/>
    </source>
</evidence>
<dbReference type="PANTHER" id="PTHR21348">
    <property type="match status" value="1"/>
</dbReference>
<dbReference type="FunFam" id="3.90.1530.10:FF:000001">
    <property type="entry name" value="Sulfiredoxin"/>
    <property type="match status" value="1"/>
</dbReference>
<keyword evidence="4 10" id="KW-0547">Nucleotide-binding</keyword>
<dbReference type="CDD" id="cd16395">
    <property type="entry name" value="Srx"/>
    <property type="match status" value="1"/>
</dbReference>
<dbReference type="SMART" id="SM00470">
    <property type="entry name" value="ParB"/>
    <property type="match status" value="1"/>
</dbReference>
<evidence type="ECO:0000313" key="15">
    <source>
        <dbReference type="Proteomes" id="UP001208570"/>
    </source>
</evidence>
<dbReference type="SUPFAM" id="SSF110849">
    <property type="entry name" value="ParB/Sulfiredoxin"/>
    <property type="match status" value="1"/>
</dbReference>
<evidence type="ECO:0000256" key="10">
    <source>
        <dbReference type="PIRNR" id="PIRNR017267"/>
    </source>
</evidence>
<dbReference type="GO" id="GO:0034599">
    <property type="term" value="P:cellular response to oxidative stress"/>
    <property type="evidence" value="ECO:0007669"/>
    <property type="project" value="TreeGrafter"/>
</dbReference>
<dbReference type="EC" id="1.8.98.2" evidence="2 10"/>
<keyword evidence="3" id="KW-0488">Methylation</keyword>
<gene>
    <name evidence="14" type="ORF">LSH36_159g01040</name>
</gene>
<keyword evidence="6 10" id="KW-0049">Antioxidant</keyword>
<accession>A0AAD9N6X7</accession>
<dbReference type="Pfam" id="PF02195">
    <property type="entry name" value="ParB_N"/>
    <property type="match status" value="1"/>
</dbReference>
<feature type="disulfide bond" description="Interchain" evidence="12">
    <location>
        <position position="77"/>
    </location>
</feature>
<evidence type="ECO:0000256" key="2">
    <source>
        <dbReference type="ARBA" id="ARBA00013055"/>
    </source>
</evidence>
<evidence type="ECO:0000256" key="1">
    <source>
        <dbReference type="ARBA" id="ARBA00009609"/>
    </source>
</evidence>
<dbReference type="Gene3D" id="3.90.1530.10">
    <property type="entry name" value="Conserved hypothetical protein from pyrococcus furiosus pfu- 392566-001, ParB domain"/>
    <property type="match status" value="1"/>
</dbReference>
<evidence type="ECO:0000256" key="4">
    <source>
        <dbReference type="ARBA" id="ARBA00022741"/>
    </source>
</evidence>
<evidence type="ECO:0000256" key="3">
    <source>
        <dbReference type="ARBA" id="ARBA00022481"/>
    </source>
</evidence>
<comment type="catalytic activity">
    <reaction evidence="9 10">
        <text>S-hydroxy-S-oxy-L-cysteinyl-[peroxiredoxin] + [protein]-dithiol + ATP = S-hydroxy-L-cysteinyl-[peroxiredoxin] + [protein]-disulfide + ADP + phosphate</text>
        <dbReference type="Rhea" id="RHEA:17545"/>
        <dbReference type="Rhea" id="RHEA-COMP:10593"/>
        <dbReference type="Rhea" id="RHEA-COMP:10594"/>
        <dbReference type="Rhea" id="RHEA-COMP:13681"/>
        <dbReference type="Rhea" id="RHEA-COMP:17976"/>
        <dbReference type="ChEBI" id="CHEBI:29950"/>
        <dbReference type="ChEBI" id="CHEBI:30616"/>
        <dbReference type="ChEBI" id="CHEBI:43474"/>
        <dbReference type="ChEBI" id="CHEBI:50058"/>
        <dbReference type="ChEBI" id="CHEBI:61973"/>
        <dbReference type="ChEBI" id="CHEBI:61974"/>
        <dbReference type="ChEBI" id="CHEBI:456216"/>
        <dbReference type="EC" id="1.8.98.2"/>
    </reaction>
</comment>
<protein>
    <recommendedName>
        <fullName evidence="2 10">Sulfiredoxin</fullName>
        <ecNumber evidence="2 10">1.8.98.2</ecNumber>
    </recommendedName>
</protein>
<comment type="caution">
    <text evidence="14">The sequence shown here is derived from an EMBL/GenBank/DDBJ whole genome shotgun (WGS) entry which is preliminary data.</text>
</comment>
<dbReference type="GO" id="GO:0005524">
    <property type="term" value="F:ATP binding"/>
    <property type="evidence" value="ECO:0007669"/>
    <property type="project" value="UniProtKB-KW"/>
</dbReference>
<evidence type="ECO:0000256" key="9">
    <source>
        <dbReference type="ARBA" id="ARBA00047514"/>
    </source>
</evidence>
<keyword evidence="15" id="KW-1185">Reference proteome</keyword>